<feature type="domain" description="VOC" evidence="1">
    <location>
        <begin position="2"/>
        <end position="116"/>
    </location>
</feature>
<dbReference type="Pfam" id="PF00903">
    <property type="entry name" value="Glyoxalase"/>
    <property type="match status" value="1"/>
</dbReference>
<dbReference type="PROSITE" id="PS51819">
    <property type="entry name" value="VOC"/>
    <property type="match status" value="1"/>
</dbReference>
<dbReference type="InterPro" id="IPR029068">
    <property type="entry name" value="Glyas_Bleomycin-R_OHBP_Dase"/>
</dbReference>
<evidence type="ECO:0000313" key="2">
    <source>
        <dbReference type="EMBL" id="TQR28735.1"/>
    </source>
</evidence>
<dbReference type="InterPro" id="IPR004360">
    <property type="entry name" value="Glyas_Fos-R_dOase_dom"/>
</dbReference>
<dbReference type="AlphaFoldDB" id="A0A544U9E5"/>
<dbReference type="InterPro" id="IPR040553">
    <property type="entry name" value="TxDE"/>
</dbReference>
<organism evidence="2 3">
    <name type="scientific">Lysinibacillus sphaericus</name>
    <name type="common">Bacillus sphaericus</name>
    <dbReference type="NCBI Taxonomy" id="1421"/>
    <lineage>
        <taxon>Bacteria</taxon>
        <taxon>Bacillati</taxon>
        <taxon>Bacillota</taxon>
        <taxon>Bacilli</taxon>
        <taxon>Bacillales</taxon>
        <taxon>Bacillaceae</taxon>
        <taxon>Lysinibacillus</taxon>
    </lineage>
</organism>
<gene>
    <name evidence="2" type="ORF">C7Y47_20120</name>
</gene>
<name>A0A544U9E5_LYSSH</name>
<reference evidence="2 3" key="1">
    <citation type="submission" date="2018-03" db="EMBL/GenBank/DDBJ databases">
        <title>Aerobic endospore-forming bacteria genome sequencing and assembly.</title>
        <authorList>
            <person name="Cavalcante D.A."/>
            <person name="Driks A."/>
            <person name="Putonti C."/>
            <person name="De-Souza M.T."/>
        </authorList>
    </citation>
    <scope>NUCLEOTIDE SEQUENCE [LARGE SCALE GENOMIC DNA]</scope>
    <source>
        <strain evidence="2 3">SDF0037</strain>
    </source>
</reference>
<dbReference type="Proteomes" id="UP000317944">
    <property type="component" value="Unassembled WGS sequence"/>
</dbReference>
<protein>
    <recommendedName>
        <fullName evidence="1">VOC domain-containing protein</fullName>
    </recommendedName>
</protein>
<dbReference type="SUPFAM" id="SSF54593">
    <property type="entry name" value="Glyoxalase/Bleomycin resistance protein/Dihydroxybiphenyl dioxygenase"/>
    <property type="match status" value="1"/>
</dbReference>
<proteinExistence type="predicted"/>
<dbReference type="RefSeq" id="WP_142510373.1">
    <property type="nucleotide sequence ID" value="NZ_SADV01000024.1"/>
</dbReference>
<dbReference type="InterPro" id="IPR037523">
    <property type="entry name" value="VOC_core"/>
</dbReference>
<evidence type="ECO:0000313" key="3">
    <source>
        <dbReference type="Proteomes" id="UP000317944"/>
    </source>
</evidence>
<dbReference type="Gene3D" id="3.10.180.10">
    <property type="entry name" value="2,3-Dihydroxybiphenyl 1,2-Dioxygenase, domain 1"/>
    <property type="match status" value="1"/>
</dbReference>
<accession>A0A544U9E5</accession>
<dbReference type="OrthoDB" id="2703022at2"/>
<sequence>MKITKVTLYVYDVHKMKEFYCNHLGFSLIQNTDNFFDIAVGESVVTFEKIPYLVKKQYHFALNIPCNLFKQAKRWVKEYAELLFSEGQDEVYFDTLKAHSCYFYDPEGNIIELISRQEVNPKQDVEYFSPENVLNIAEMNLTTDAIYSVADSLKEYGITPMNHNKIRSNALTFMGNYEDGANLLLGPSERVWYFSNKKAIVSPIKIEINKSLQICMTEDGDFTISQL</sequence>
<evidence type="ECO:0000259" key="1">
    <source>
        <dbReference type="PROSITE" id="PS51819"/>
    </source>
</evidence>
<comment type="caution">
    <text evidence="2">The sequence shown here is derived from an EMBL/GenBank/DDBJ whole genome shotgun (WGS) entry which is preliminary data.</text>
</comment>
<dbReference type="EMBL" id="SADV01000024">
    <property type="protein sequence ID" value="TQR28735.1"/>
    <property type="molecule type" value="Genomic_DNA"/>
</dbReference>
<dbReference type="Pfam" id="PF18711">
    <property type="entry name" value="TxDE"/>
    <property type="match status" value="1"/>
</dbReference>